<keyword evidence="2" id="KW-1185">Reference proteome</keyword>
<reference evidence="1 2" key="1">
    <citation type="submission" date="2024-11" db="EMBL/GenBank/DDBJ databases">
        <title>Chromosome-level genome assembly of Eucalyptus globulus Labill. provides insights into its genome evolution.</title>
        <authorList>
            <person name="Li X."/>
        </authorList>
    </citation>
    <scope>NUCLEOTIDE SEQUENCE [LARGE SCALE GENOMIC DNA]</scope>
    <source>
        <strain evidence="1">CL2024</strain>
        <tissue evidence="1">Fresh tender leaves</tissue>
    </source>
</reference>
<evidence type="ECO:0008006" key="3">
    <source>
        <dbReference type="Google" id="ProtNLM"/>
    </source>
</evidence>
<dbReference type="AlphaFoldDB" id="A0ABD3IYH6"/>
<accession>A0ABD3IYH6</accession>
<comment type="caution">
    <text evidence="1">The sequence shown here is derived from an EMBL/GenBank/DDBJ whole genome shotgun (WGS) entry which is preliminary data.</text>
</comment>
<dbReference type="EMBL" id="JBJKBG010000010">
    <property type="protein sequence ID" value="KAL3718403.1"/>
    <property type="molecule type" value="Genomic_DNA"/>
</dbReference>
<dbReference type="Proteomes" id="UP001634007">
    <property type="component" value="Unassembled WGS sequence"/>
</dbReference>
<evidence type="ECO:0000313" key="1">
    <source>
        <dbReference type="EMBL" id="KAL3718403.1"/>
    </source>
</evidence>
<name>A0ABD3IYH6_EUCGL</name>
<sequence length="121" mass="13297">MNISVEFGKCLKEIASDIRKMSRPSMSASIHLASTKAASKELQLLLESSWWEGVDLLEMTLTTVVILLLIDIAEYLLKISETADKLASLAHFKCMELGALPSVVTRVSTYDSPMNHPATSL</sequence>
<gene>
    <name evidence="1" type="ORF">ACJRO7_003529</name>
</gene>
<evidence type="ECO:0000313" key="2">
    <source>
        <dbReference type="Proteomes" id="UP001634007"/>
    </source>
</evidence>
<protein>
    <recommendedName>
        <fullName evidence="3">Aluminum-activated malate transporter</fullName>
    </recommendedName>
</protein>
<proteinExistence type="predicted"/>
<organism evidence="1 2">
    <name type="scientific">Eucalyptus globulus</name>
    <name type="common">Tasmanian blue gum</name>
    <dbReference type="NCBI Taxonomy" id="34317"/>
    <lineage>
        <taxon>Eukaryota</taxon>
        <taxon>Viridiplantae</taxon>
        <taxon>Streptophyta</taxon>
        <taxon>Embryophyta</taxon>
        <taxon>Tracheophyta</taxon>
        <taxon>Spermatophyta</taxon>
        <taxon>Magnoliopsida</taxon>
        <taxon>eudicotyledons</taxon>
        <taxon>Gunneridae</taxon>
        <taxon>Pentapetalae</taxon>
        <taxon>rosids</taxon>
        <taxon>malvids</taxon>
        <taxon>Myrtales</taxon>
        <taxon>Myrtaceae</taxon>
        <taxon>Myrtoideae</taxon>
        <taxon>Eucalypteae</taxon>
        <taxon>Eucalyptus</taxon>
    </lineage>
</organism>